<comment type="caution">
    <text evidence="7">The sequence shown here is derived from an EMBL/GenBank/DDBJ whole genome shotgun (WGS) entry which is preliminary data.</text>
</comment>
<sequence>MEGKAATSTFPISQLLEPSGRCDGDILAATFGLLLIRPACKRQCVNMEGASNIHRRKSSKDLEDEELVIPVPREPRSRPPSIILAPPPPGNRPESGHSRSTSVAGISASSPGLAPVPTSAGPYRTTFNGTPNGRPVNGVNGFHAPASASAYKTTFGHSHSRTRSVSGPFAPPQPSPLASSFPLGPNMPVSSSNPSISSTPFPAQLSASRSLPLDEANSVNLNDPPSTSPKSNRRHTRLHSRNLSIFFPRPGSLPTSSIAEDGSQELELQTDIEAPVSTIPSAGSSVQFPRSQSMSNGHAPPTPLGAGFTFGGRPSAHSTPAPAPAMGPINDSNPASSSTAKSRRGHHHKHSMSHSFFSFLEPGATGIRPNGVPSAAPAEELHTQPTPIPVSPWTPTPALPTTPSLQSLSDESEAEGVPLSASIGTIGQFLVGAWLWVCGQRIGSLSCTGIGYWVVFDSFGVGIGKVLPGWLNPNDELSNAREREREALRRPYGTKRVLTVFMFAQAVYLLFSAVYVCKETIEHVLLAAGEGHHHHPGEDDDWIGIEFPPLMTLFTFCSIIATARLYSNHAKLIDVTGNRIPTPLAFLRSLAQSSRAHSTYTNTPNSSNTPLANMLSNPYITSPLVFCLAMFSIAVFLPPTQHRPADLVLASVIALVTFKVSYRACTVLGTVLLQTAPVRGLSSGRMESFLRVMREVERHPNVLHLPAPHIWQLTPSSVHSLKDEAGETLIVTVQLHVREDLGDDEILALTKWTWERVWRALSSTSNSVGGGSVNANAKGVVGGEKGKGGAGGVEVTVGVTYRSWPPGEMASRLTTMAYRNQEIADHLPSSIMQANANNDVWLQILKYLRISLSNDSSQDIRIKRHTHLSIALACKDLKDIALDTLWESMTTLQPVSLVFKPAPLSYVEEQHQEHWDISCSMEDLDSSLAEAQVYLSRIKILHFSTFPRAKELTLWLPLLSLGNFSCLCPNLRELYLDFGECGPNAIYYFRTLLSPSIKVINFTSILGANIDAIAGTLLGVLQRVNTHLEVVKYGRTVSSKTLIQLIKFASLSSLTVTPWLRHSLSWDAATVHSFPPSASLETLDIGLYVMSVESLPALGLWLTRLASLKTLQVFGSWELINSCLFSGPVTLPSLQSLSLVFFFNKVPRTSDLRIDPAIFRQLSSISPELRALRIHNKNAGRDAWTRTLTIDDVLEYGATSLQELSLDSVNADFDAASIALLTTKWTRLTSLCIAPSVDRRVGYTFDTESTLLHVSENGRYLRHLSIPLRNLVFPSIAFPLTRLRFSCPLQTLELCIVEPELPGDLGDRLRLVQTLLRLFPNLTAIKYTGTTASGGACESLPIVDLQRILSFARGVIVDATSDMRFPL</sequence>
<dbReference type="SUPFAM" id="SSF161111">
    <property type="entry name" value="Cation efflux protein transmembrane domain-like"/>
    <property type="match status" value="1"/>
</dbReference>
<feature type="region of interest" description="Disordered" evidence="5">
    <location>
        <begin position="368"/>
        <end position="413"/>
    </location>
</feature>
<keyword evidence="2" id="KW-0812">Transmembrane</keyword>
<keyword evidence="3" id="KW-1133">Transmembrane helix</keyword>
<comment type="subcellular location">
    <subcellularLocation>
        <location evidence="1">Membrane</location>
        <topology evidence="1">Multi-pass membrane protein</topology>
    </subcellularLocation>
</comment>
<evidence type="ECO:0000259" key="6">
    <source>
        <dbReference type="Pfam" id="PF01545"/>
    </source>
</evidence>
<evidence type="ECO:0000256" key="4">
    <source>
        <dbReference type="ARBA" id="ARBA00023136"/>
    </source>
</evidence>
<feature type="domain" description="Cation efflux protein transmembrane" evidence="6">
    <location>
        <begin position="489"/>
        <end position="665"/>
    </location>
</feature>
<protein>
    <recommendedName>
        <fullName evidence="6">Cation efflux protein transmembrane domain-containing protein</fullName>
    </recommendedName>
</protein>
<dbReference type="InterPro" id="IPR032675">
    <property type="entry name" value="LRR_dom_sf"/>
</dbReference>
<feature type="region of interest" description="Disordered" evidence="5">
    <location>
        <begin position="153"/>
        <end position="258"/>
    </location>
</feature>
<evidence type="ECO:0000256" key="1">
    <source>
        <dbReference type="ARBA" id="ARBA00004141"/>
    </source>
</evidence>
<dbReference type="Proteomes" id="UP001213000">
    <property type="component" value="Unassembled WGS sequence"/>
</dbReference>
<keyword evidence="8" id="KW-1185">Reference proteome</keyword>
<feature type="compositionally biased region" description="Pro residues" evidence="5">
    <location>
        <begin position="386"/>
        <end position="400"/>
    </location>
</feature>
<name>A0AAD5YSZ4_9AGAR</name>
<keyword evidence="4" id="KW-0472">Membrane</keyword>
<dbReference type="InterPro" id="IPR027469">
    <property type="entry name" value="Cation_efflux_TMD_sf"/>
</dbReference>
<evidence type="ECO:0000313" key="8">
    <source>
        <dbReference type="Proteomes" id="UP001213000"/>
    </source>
</evidence>
<accession>A0AAD5YSZ4</accession>
<evidence type="ECO:0000313" key="7">
    <source>
        <dbReference type="EMBL" id="KAJ3562819.1"/>
    </source>
</evidence>
<evidence type="ECO:0000256" key="5">
    <source>
        <dbReference type="SAM" id="MobiDB-lite"/>
    </source>
</evidence>
<gene>
    <name evidence="7" type="ORF">NP233_g9338</name>
</gene>
<proteinExistence type="predicted"/>
<dbReference type="GO" id="GO:0016020">
    <property type="term" value="C:membrane"/>
    <property type="evidence" value="ECO:0007669"/>
    <property type="project" value="UniProtKB-SubCell"/>
</dbReference>
<feature type="compositionally biased region" description="Polar residues" evidence="5">
    <location>
        <begin position="217"/>
        <end position="230"/>
    </location>
</feature>
<dbReference type="Gene3D" id="3.80.10.10">
    <property type="entry name" value="Ribonuclease Inhibitor"/>
    <property type="match status" value="1"/>
</dbReference>
<feature type="compositionally biased region" description="Low complexity" evidence="5">
    <location>
        <begin position="186"/>
        <end position="202"/>
    </location>
</feature>
<feature type="compositionally biased region" description="Basic residues" evidence="5">
    <location>
        <begin position="231"/>
        <end position="240"/>
    </location>
</feature>
<reference evidence="7" key="1">
    <citation type="submission" date="2022-07" db="EMBL/GenBank/DDBJ databases">
        <title>Genome Sequence of Leucocoprinus birnbaumii.</title>
        <authorList>
            <person name="Buettner E."/>
        </authorList>
    </citation>
    <scope>NUCLEOTIDE SEQUENCE</scope>
    <source>
        <strain evidence="7">VT141</strain>
    </source>
</reference>
<evidence type="ECO:0000256" key="2">
    <source>
        <dbReference type="ARBA" id="ARBA00022692"/>
    </source>
</evidence>
<organism evidence="7 8">
    <name type="scientific">Leucocoprinus birnbaumii</name>
    <dbReference type="NCBI Taxonomy" id="56174"/>
    <lineage>
        <taxon>Eukaryota</taxon>
        <taxon>Fungi</taxon>
        <taxon>Dikarya</taxon>
        <taxon>Basidiomycota</taxon>
        <taxon>Agaricomycotina</taxon>
        <taxon>Agaricomycetes</taxon>
        <taxon>Agaricomycetidae</taxon>
        <taxon>Agaricales</taxon>
        <taxon>Agaricineae</taxon>
        <taxon>Agaricaceae</taxon>
        <taxon>Leucocoprinus</taxon>
    </lineage>
</organism>
<evidence type="ECO:0000256" key="3">
    <source>
        <dbReference type="ARBA" id="ARBA00022989"/>
    </source>
</evidence>
<feature type="compositionally biased region" description="Polar residues" evidence="5">
    <location>
        <begin position="278"/>
        <end position="296"/>
    </location>
</feature>
<dbReference type="EMBL" id="JANIEX010000827">
    <property type="protein sequence ID" value="KAJ3562819.1"/>
    <property type="molecule type" value="Genomic_DNA"/>
</dbReference>
<feature type="compositionally biased region" description="Basic residues" evidence="5">
    <location>
        <begin position="341"/>
        <end position="352"/>
    </location>
</feature>
<dbReference type="InterPro" id="IPR058533">
    <property type="entry name" value="Cation_efflux_TM"/>
</dbReference>
<feature type="compositionally biased region" description="Polar residues" evidence="5">
    <location>
        <begin position="330"/>
        <end position="340"/>
    </location>
</feature>
<feature type="region of interest" description="Disordered" evidence="5">
    <location>
        <begin position="277"/>
        <end position="352"/>
    </location>
</feature>
<feature type="region of interest" description="Disordered" evidence="5">
    <location>
        <begin position="72"/>
        <end position="119"/>
    </location>
</feature>
<dbReference type="Pfam" id="PF01545">
    <property type="entry name" value="Cation_efflux"/>
    <property type="match status" value="1"/>
</dbReference>
<feature type="compositionally biased region" description="Polar residues" evidence="5">
    <location>
        <begin position="98"/>
        <end position="110"/>
    </location>
</feature>